<reference evidence="3 4" key="1">
    <citation type="submission" date="2016-10" db="EMBL/GenBank/DDBJ databases">
        <authorList>
            <person name="de Groot N.N."/>
        </authorList>
    </citation>
    <scope>NUCLEOTIDE SEQUENCE [LARGE SCALE GENOMIC DNA]</scope>
    <source>
        <strain evidence="3 4">DSM 16957</strain>
    </source>
</reference>
<feature type="transmembrane region" description="Helical" evidence="2">
    <location>
        <begin position="341"/>
        <end position="360"/>
    </location>
</feature>
<protein>
    <submittedName>
        <fullName evidence="3">TIGR04222 domain-containing protein</fullName>
    </submittedName>
</protein>
<sequence>MTEFPPIDRARTARILAWAENDPALQRRFRAQLAERTGWNPERCERAIGEYLRFCAIAARLGGRAVPSAAVDEVWHLHLTWTRDYWEDFCPRRLGFALHHQPSRGLPGEREALREAYAETLHAYAAEFGQPALDWWPAWSTQRSPTHRGRWIRLAAALGLLPAAALAYPGPLDWRGPEFLSLYLVLLAASLMSGVGLRLWHRWRRDPTRGFSPGEPPLWQLAYLRGGPRGLVDAAAAQLHEEGFLDWDASSKTLVRRRQDAPDDALLRSLLPNLCGKPSQWARAEQAGPVQQVRETLVRQGGWHAPQAARRIAFHSALPLWLLAGFGSTKIAIGLLRDRPVALLVFLVIATVVAALLFHFKRPGITRAGRDLLRAQRARHALTLRAPRKGELALAVALVGTGVLSGTALAGYHELRYPPSSGDSGGSSSSDSGSDSGGSGCGGCGGD</sequence>
<gene>
    <name evidence="3" type="ORF">SAMN04488509_105199</name>
</gene>
<dbReference type="InterPro" id="IPR026467">
    <property type="entry name" value="Ser/Gly_Cys_C_dom"/>
</dbReference>
<dbReference type="NCBIfam" id="TIGR04222">
    <property type="entry name" value="near_uncomplex"/>
    <property type="match status" value="1"/>
</dbReference>
<accession>A0A1G6WWB1</accession>
<dbReference type="Proteomes" id="UP000199603">
    <property type="component" value="Unassembled WGS sequence"/>
</dbReference>
<keyword evidence="2" id="KW-1133">Transmembrane helix</keyword>
<organism evidence="3 4">
    <name type="scientific">Aquimonas voraii</name>
    <dbReference type="NCBI Taxonomy" id="265719"/>
    <lineage>
        <taxon>Bacteria</taxon>
        <taxon>Pseudomonadati</taxon>
        <taxon>Pseudomonadota</taxon>
        <taxon>Gammaproteobacteria</taxon>
        <taxon>Lysobacterales</taxon>
        <taxon>Lysobacteraceae</taxon>
        <taxon>Aquimonas</taxon>
    </lineage>
</organism>
<keyword evidence="4" id="KW-1185">Reference proteome</keyword>
<evidence type="ECO:0000313" key="3">
    <source>
        <dbReference type="EMBL" id="SDD70131.1"/>
    </source>
</evidence>
<proteinExistence type="predicted"/>
<keyword evidence="2" id="KW-0812">Transmembrane</keyword>
<dbReference type="STRING" id="265719.SAMN04488509_105199"/>
<keyword evidence="2" id="KW-0472">Membrane</keyword>
<feature type="compositionally biased region" description="Low complexity" evidence="1">
    <location>
        <begin position="420"/>
        <end position="434"/>
    </location>
</feature>
<dbReference type="RefSeq" id="WP_176764142.1">
    <property type="nucleotide sequence ID" value="NZ_FNAG01000005.1"/>
</dbReference>
<dbReference type="AlphaFoldDB" id="A0A1G6WWB1"/>
<evidence type="ECO:0000256" key="1">
    <source>
        <dbReference type="SAM" id="MobiDB-lite"/>
    </source>
</evidence>
<dbReference type="EMBL" id="FNAG01000005">
    <property type="protein sequence ID" value="SDD70131.1"/>
    <property type="molecule type" value="Genomic_DNA"/>
</dbReference>
<feature type="transmembrane region" description="Helical" evidence="2">
    <location>
        <begin position="151"/>
        <end position="168"/>
    </location>
</feature>
<feature type="transmembrane region" description="Helical" evidence="2">
    <location>
        <begin position="392"/>
        <end position="412"/>
    </location>
</feature>
<evidence type="ECO:0000256" key="2">
    <source>
        <dbReference type="SAM" id="Phobius"/>
    </source>
</evidence>
<feature type="transmembrane region" description="Helical" evidence="2">
    <location>
        <begin position="180"/>
        <end position="200"/>
    </location>
</feature>
<feature type="region of interest" description="Disordered" evidence="1">
    <location>
        <begin position="418"/>
        <end position="447"/>
    </location>
</feature>
<evidence type="ECO:0000313" key="4">
    <source>
        <dbReference type="Proteomes" id="UP000199603"/>
    </source>
</evidence>
<name>A0A1G6WWB1_9GAMM</name>
<feature type="compositionally biased region" description="Gly residues" evidence="1">
    <location>
        <begin position="435"/>
        <end position="447"/>
    </location>
</feature>
<feature type="transmembrane region" description="Helical" evidence="2">
    <location>
        <begin position="312"/>
        <end position="335"/>
    </location>
</feature>